<organism evidence="2 3">
    <name type="scientific">Seminavis robusta</name>
    <dbReference type="NCBI Taxonomy" id="568900"/>
    <lineage>
        <taxon>Eukaryota</taxon>
        <taxon>Sar</taxon>
        <taxon>Stramenopiles</taxon>
        <taxon>Ochrophyta</taxon>
        <taxon>Bacillariophyta</taxon>
        <taxon>Bacillariophyceae</taxon>
        <taxon>Bacillariophycidae</taxon>
        <taxon>Naviculales</taxon>
        <taxon>Naviculaceae</taxon>
        <taxon>Seminavis</taxon>
    </lineage>
</organism>
<name>A0A9N8ESK8_9STRA</name>
<gene>
    <name evidence="2" type="ORF">SEMRO_1758_G295730.1</name>
</gene>
<protein>
    <submittedName>
        <fullName evidence="2">Uncharacterized protein</fullName>
    </submittedName>
</protein>
<keyword evidence="1" id="KW-0472">Membrane</keyword>
<dbReference type="OrthoDB" id="59983at2759"/>
<accession>A0A9N8ESK8</accession>
<proteinExistence type="predicted"/>
<dbReference type="InterPro" id="IPR023352">
    <property type="entry name" value="MAPEG-like_dom_sf"/>
</dbReference>
<evidence type="ECO:0000313" key="2">
    <source>
        <dbReference type="EMBL" id="CAB9525978.1"/>
    </source>
</evidence>
<sequence>MATSFPSPEELKGTVLGTLLYVGVYAGILIPFQSFSKFYLFAQKKKEAKTKAAKDGESFQKKPGSGSFFLATKYYNSQDMLALCGDRSVGNYLEQSLVFLPLYWLHALFVENGASESLMIASIYSISRGIYPPLFWFAFGTSYTPLIGISTGPGYIITFYLLYQVAAKFAFA</sequence>
<dbReference type="SUPFAM" id="SSF161084">
    <property type="entry name" value="MAPEG domain-like"/>
    <property type="match status" value="1"/>
</dbReference>
<evidence type="ECO:0000256" key="1">
    <source>
        <dbReference type="SAM" id="Phobius"/>
    </source>
</evidence>
<comment type="caution">
    <text evidence="2">The sequence shown here is derived from an EMBL/GenBank/DDBJ whole genome shotgun (WGS) entry which is preliminary data.</text>
</comment>
<feature type="transmembrane region" description="Helical" evidence="1">
    <location>
        <begin position="20"/>
        <end position="41"/>
    </location>
</feature>
<keyword evidence="1" id="KW-1133">Transmembrane helix</keyword>
<dbReference type="EMBL" id="CAICTM010001756">
    <property type="protein sequence ID" value="CAB9525978.1"/>
    <property type="molecule type" value="Genomic_DNA"/>
</dbReference>
<keyword evidence="3" id="KW-1185">Reference proteome</keyword>
<dbReference type="Proteomes" id="UP001153069">
    <property type="component" value="Unassembled WGS sequence"/>
</dbReference>
<dbReference type="AlphaFoldDB" id="A0A9N8ESK8"/>
<keyword evidence="1" id="KW-0812">Transmembrane</keyword>
<evidence type="ECO:0000313" key="3">
    <source>
        <dbReference type="Proteomes" id="UP001153069"/>
    </source>
</evidence>
<reference evidence="2" key="1">
    <citation type="submission" date="2020-06" db="EMBL/GenBank/DDBJ databases">
        <authorList>
            <consortium name="Plant Systems Biology data submission"/>
        </authorList>
    </citation>
    <scope>NUCLEOTIDE SEQUENCE</scope>
    <source>
        <strain evidence="2">D6</strain>
    </source>
</reference>